<dbReference type="Pfam" id="PF01315">
    <property type="entry name" value="Ald_Xan_dh_C"/>
    <property type="match status" value="1"/>
</dbReference>
<dbReference type="RefSeq" id="WP_108567787.1">
    <property type="nucleotide sequence ID" value="NZ_CP031769.1"/>
</dbReference>
<dbReference type="Pfam" id="PF02738">
    <property type="entry name" value="MoCoBD_1"/>
    <property type="match status" value="1"/>
</dbReference>
<gene>
    <name evidence="2" type="ORF">D0Y50_00950</name>
</gene>
<dbReference type="EMBL" id="CP031769">
    <property type="protein sequence ID" value="AXR05059.1"/>
    <property type="molecule type" value="Genomic_DNA"/>
</dbReference>
<keyword evidence="3" id="KW-1185">Reference proteome</keyword>
<dbReference type="SMART" id="SM01008">
    <property type="entry name" value="Ald_Xan_dh_C"/>
    <property type="match status" value="1"/>
</dbReference>
<dbReference type="PANTHER" id="PTHR11908">
    <property type="entry name" value="XANTHINE DEHYDROGENASE"/>
    <property type="match status" value="1"/>
</dbReference>
<feature type="domain" description="Aldehyde oxidase/xanthine dehydrogenase a/b hammerhead" evidence="1">
    <location>
        <begin position="26"/>
        <end position="139"/>
    </location>
</feature>
<dbReference type="Gene3D" id="3.30.365.10">
    <property type="entry name" value="Aldehyde oxidase/xanthine dehydrogenase, molybdopterin binding domain"/>
    <property type="match status" value="4"/>
</dbReference>
<proteinExistence type="predicted"/>
<dbReference type="Pfam" id="PF20256">
    <property type="entry name" value="MoCoBD_2"/>
    <property type="match status" value="1"/>
</dbReference>
<dbReference type="SUPFAM" id="SSF56003">
    <property type="entry name" value="Molybdenum cofactor-binding domain"/>
    <property type="match status" value="1"/>
</dbReference>
<accession>A0A346NHQ2</accession>
<dbReference type="Gene3D" id="3.90.1170.50">
    <property type="entry name" value="Aldehyde oxidase/xanthine dehydrogenase, a/b hammerhead"/>
    <property type="match status" value="1"/>
</dbReference>
<reference evidence="2 3" key="1">
    <citation type="submission" date="2018-08" db="EMBL/GenBank/DDBJ databases">
        <title>Salinimonas sediminis sp. nov., a piezophilic bacterium isolated from a deep-sea sediment sample from the New Britain Trench.</title>
        <authorList>
            <person name="Cao J."/>
        </authorList>
    </citation>
    <scope>NUCLEOTIDE SEQUENCE [LARGE SCALE GENOMIC DNA]</scope>
    <source>
        <strain evidence="2 3">N102</strain>
    </source>
</reference>
<dbReference type="AlphaFoldDB" id="A0A346NHQ2"/>
<dbReference type="GO" id="GO:0016491">
    <property type="term" value="F:oxidoreductase activity"/>
    <property type="evidence" value="ECO:0007669"/>
    <property type="project" value="InterPro"/>
</dbReference>
<dbReference type="OrthoDB" id="6177861at2"/>
<dbReference type="InterPro" id="IPR016208">
    <property type="entry name" value="Ald_Oxase/xanthine_DH-like"/>
</dbReference>
<evidence type="ECO:0000259" key="1">
    <source>
        <dbReference type="SMART" id="SM01008"/>
    </source>
</evidence>
<dbReference type="InterPro" id="IPR037165">
    <property type="entry name" value="AldOxase/xan_DH_Mopterin-bd_sf"/>
</dbReference>
<dbReference type="SUPFAM" id="SSF54665">
    <property type="entry name" value="CO dehydrogenase molybdoprotein N-domain-like"/>
    <property type="match status" value="1"/>
</dbReference>
<dbReference type="InterPro" id="IPR036856">
    <property type="entry name" value="Ald_Oxase/Xan_DH_a/b_sf"/>
</dbReference>
<dbReference type="KEGG" id="salm:D0Y50_00950"/>
<protein>
    <submittedName>
        <fullName evidence="2">Xanthine dehydrogenase family protein molybdopterin-binding subunit</fullName>
    </submittedName>
</protein>
<dbReference type="Proteomes" id="UP000262073">
    <property type="component" value="Chromosome"/>
</dbReference>
<evidence type="ECO:0000313" key="2">
    <source>
        <dbReference type="EMBL" id="AXR05059.1"/>
    </source>
</evidence>
<sequence>MSAKTYSDSYNIGDPANRVDGHLKVQGKARYAGENLFDAPTLVGWILGAKVASGTLTQIDTSKAQAQEGVQAVITYQNSPDQTPFGQPEDMGRFGQSRAMLNDTRIRYAGFPIALVVADTLEQARYAARLIDYTIEPGPISLLRAPEEADVVPEDIDGGYEADAGTGDIDSALANGTRLDVHYTTPNQVSAAMEPHTSIAYYDGDTLTVHSSVQVLASAVDCLSSTFNLPAEKIRVKSPYVGGGFGSKLGLHNDAILACIGSLLLQRPVKVAMSRRQVFHNAPHRGMSHQQMALSASDDGAIHGVQHHSSMPMAKDYAFAEGTGVAARINYKANAIDSQHRVKVVDSPMIDSVRAPGDAIGSLAFESAVDELCRAINMDPVTFRRNNIAPVHPLTGADFSTNNLDRCLDEGAKAFGWEDRQYRQSGTKKNGFGVSVGMRMNIIVPSQAKITVDSKGQFTVHTDMTDIGTGTYTILTQIVAQHFGVPAHCITIDLGDSDSPASSGSGGSFGASSSGTAVLNACEALAARLSELAGLAQGNELVQFDGEQVRFGEGDTQQTHNLSELLRNAGEPAQDSLSAQGEVKPDEDHDKYAQYSCAAHFAEVSVDTVTGEVRVIRQHGAFSAGRILNHKTAGSQLKGGMVWGTSYALFEDLQQDPRDGSFVNCDFAEYHFAVNRDIGELSLDIIEEPDYKACKLGSKGIGELGITGSGAAIANAVFDATGVRVRDFPITPDKVMAGL</sequence>
<dbReference type="GO" id="GO:0005506">
    <property type="term" value="F:iron ion binding"/>
    <property type="evidence" value="ECO:0007669"/>
    <property type="project" value="InterPro"/>
</dbReference>
<name>A0A346NHQ2_9ALTE</name>
<organism evidence="2 3">
    <name type="scientific">Salinimonas sediminis</name>
    <dbReference type="NCBI Taxonomy" id="2303538"/>
    <lineage>
        <taxon>Bacteria</taxon>
        <taxon>Pseudomonadati</taxon>
        <taxon>Pseudomonadota</taxon>
        <taxon>Gammaproteobacteria</taxon>
        <taxon>Alteromonadales</taxon>
        <taxon>Alteromonadaceae</taxon>
        <taxon>Alteromonas/Salinimonas group</taxon>
        <taxon>Salinimonas</taxon>
    </lineage>
</organism>
<dbReference type="InterPro" id="IPR000674">
    <property type="entry name" value="Ald_Oxase/Xan_DH_a/b"/>
</dbReference>
<evidence type="ECO:0000313" key="3">
    <source>
        <dbReference type="Proteomes" id="UP000262073"/>
    </source>
</evidence>
<dbReference type="InterPro" id="IPR046867">
    <property type="entry name" value="AldOxase/xan_DH_MoCoBD2"/>
</dbReference>
<dbReference type="InterPro" id="IPR008274">
    <property type="entry name" value="AldOxase/xan_DH_MoCoBD1"/>
</dbReference>
<dbReference type="PANTHER" id="PTHR11908:SF123">
    <property type="entry name" value="ALDEHYDE OXIDOREDUCTASE MOLYBDENUM-BINDING SUBUNIT PAOC"/>
    <property type="match status" value="1"/>
</dbReference>